<dbReference type="STRING" id="246410.J3K315"/>
<reference evidence="5" key="1">
    <citation type="journal article" date="2009" name="Genome Res.">
        <title>Comparative genomic analyses of the human fungal pathogens Coccidioides and their relatives.</title>
        <authorList>
            <person name="Sharpton T.J."/>
            <person name="Stajich J.E."/>
            <person name="Rounsley S.D."/>
            <person name="Gardner M.J."/>
            <person name="Wortman J.R."/>
            <person name="Jordar V.S."/>
            <person name="Maiti R."/>
            <person name="Kodira C.D."/>
            <person name="Neafsey D.E."/>
            <person name="Zeng Q."/>
            <person name="Hung C.-Y."/>
            <person name="McMahan C."/>
            <person name="Muszewska A."/>
            <person name="Grynberg M."/>
            <person name="Mandel M.A."/>
            <person name="Kellner E.M."/>
            <person name="Barker B.M."/>
            <person name="Galgiani J.N."/>
            <person name="Orbach M.J."/>
            <person name="Kirkland T.N."/>
            <person name="Cole G.T."/>
            <person name="Henn M.R."/>
            <person name="Birren B.W."/>
            <person name="Taylor J.W."/>
        </authorList>
    </citation>
    <scope>NUCLEOTIDE SEQUENCE [LARGE SCALE GENOMIC DNA]</scope>
    <source>
        <strain evidence="5">RS</strain>
    </source>
</reference>
<name>J3K315_COCIM</name>
<dbReference type="AlphaFoldDB" id="J3K315"/>
<keyword evidence="3" id="KW-0067">ATP-binding</keyword>
<dbReference type="Proteomes" id="UP000001261">
    <property type="component" value="Unassembled WGS sequence"/>
</dbReference>
<protein>
    <submittedName>
        <fullName evidence="4">Heat shock protein 70</fullName>
    </submittedName>
</protein>
<dbReference type="GO" id="GO:0005524">
    <property type="term" value="F:ATP binding"/>
    <property type="evidence" value="ECO:0007669"/>
    <property type="project" value="UniProtKB-KW"/>
</dbReference>
<evidence type="ECO:0000313" key="4">
    <source>
        <dbReference type="EMBL" id="EAS28530.3"/>
    </source>
</evidence>
<proteinExistence type="inferred from homology"/>
<keyword evidence="4" id="KW-0346">Stress response</keyword>
<evidence type="ECO:0000313" key="5">
    <source>
        <dbReference type="Proteomes" id="UP000001261"/>
    </source>
</evidence>
<dbReference type="Pfam" id="PF00012">
    <property type="entry name" value="HSP70"/>
    <property type="match status" value="1"/>
</dbReference>
<dbReference type="KEGG" id="cim:CIMG_12955"/>
<keyword evidence="2" id="KW-0547">Nucleotide-binding</keyword>
<gene>
    <name evidence="4" type="ORF">CIMG_12955</name>
</gene>
<dbReference type="GeneID" id="24164582"/>
<comment type="similarity">
    <text evidence="1">Belongs to the heat shock protein 70 family.</text>
</comment>
<reference evidence="5" key="2">
    <citation type="journal article" date="2010" name="Genome Res.">
        <title>Population genomic sequencing of Coccidioides fungi reveals recent hybridization and transposon control.</title>
        <authorList>
            <person name="Neafsey D.E."/>
            <person name="Barker B.M."/>
            <person name="Sharpton T.J."/>
            <person name="Stajich J.E."/>
            <person name="Park D.J."/>
            <person name="Whiston E."/>
            <person name="Hung C.-Y."/>
            <person name="McMahan C."/>
            <person name="White J."/>
            <person name="Sykes S."/>
            <person name="Heiman D."/>
            <person name="Young S."/>
            <person name="Zeng Q."/>
            <person name="Abouelleil A."/>
            <person name="Aftuck L."/>
            <person name="Bessette D."/>
            <person name="Brown A."/>
            <person name="FitzGerald M."/>
            <person name="Lui A."/>
            <person name="Macdonald J.P."/>
            <person name="Priest M."/>
            <person name="Orbach M.J."/>
            <person name="Galgiani J.N."/>
            <person name="Kirkland T.N."/>
            <person name="Cole G.T."/>
            <person name="Birren B.W."/>
            <person name="Henn M.R."/>
            <person name="Taylor J.W."/>
            <person name="Rounsley S.D."/>
        </authorList>
    </citation>
    <scope>GENOME REANNOTATION</scope>
    <source>
        <strain evidence="5">RS</strain>
    </source>
</reference>
<dbReference type="FunFam" id="3.30.420.40:FF:000028">
    <property type="entry name" value="heat shock 70 kDa protein-like"/>
    <property type="match status" value="1"/>
</dbReference>
<dbReference type="InterPro" id="IPR013126">
    <property type="entry name" value="Hsp_70_fam"/>
</dbReference>
<dbReference type="OrthoDB" id="3257966at2759"/>
<dbReference type="InterPro" id="IPR043129">
    <property type="entry name" value="ATPase_NBD"/>
</dbReference>
<evidence type="ECO:0000256" key="3">
    <source>
        <dbReference type="ARBA" id="ARBA00022840"/>
    </source>
</evidence>
<dbReference type="RefSeq" id="XP_001240113.2">
    <property type="nucleotide sequence ID" value="XM_001240112.2"/>
</dbReference>
<evidence type="ECO:0000256" key="2">
    <source>
        <dbReference type="ARBA" id="ARBA00022741"/>
    </source>
</evidence>
<dbReference type="EMBL" id="GG704912">
    <property type="protein sequence ID" value="EAS28530.3"/>
    <property type="molecule type" value="Genomic_DNA"/>
</dbReference>
<dbReference type="Gene3D" id="3.30.420.40">
    <property type="match status" value="1"/>
</dbReference>
<organism evidence="4 5">
    <name type="scientific">Coccidioides immitis (strain RS)</name>
    <name type="common">Valley fever fungus</name>
    <dbReference type="NCBI Taxonomy" id="246410"/>
    <lineage>
        <taxon>Eukaryota</taxon>
        <taxon>Fungi</taxon>
        <taxon>Dikarya</taxon>
        <taxon>Ascomycota</taxon>
        <taxon>Pezizomycotina</taxon>
        <taxon>Eurotiomycetes</taxon>
        <taxon>Eurotiomycetidae</taxon>
        <taxon>Onygenales</taxon>
        <taxon>Onygenaceae</taxon>
        <taxon>Coccidioides</taxon>
    </lineage>
</organism>
<dbReference type="VEuPathDB" id="FungiDB:CIMG_12955"/>
<keyword evidence="5" id="KW-1185">Reference proteome</keyword>
<dbReference type="InParanoid" id="J3K315"/>
<dbReference type="GO" id="GO:0140662">
    <property type="term" value="F:ATP-dependent protein folding chaperone"/>
    <property type="evidence" value="ECO:0007669"/>
    <property type="project" value="InterPro"/>
</dbReference>
<accession>J3K315</accession>
<dbReference type="SUPFAM" id="SSF53067">
    <property type="entry name" value="Actin-like ATPase domain"/>
    <property type="match status" value="1"/>
</dbReference>
<sequence length="120" mass="13276">MTVPVYFNNKAVSAGEDLLHALIKMGETADSHLDGIINNAGMTVPAYFNNFQCQAIKNISLITDFNIFYTLNKLNVIMIVHDFELNLASYATSLLALQISKDKLSTAMNSNLEKAYKLAN</sequence>
<evidence type="ECO:0000256" key="1">
    <source>
        <dbReference type="ARBA" id="ARBA00007381"/>
    </source>
</evidence>